<dbReference type="EMBL" id="FOGL01000002">
    <property type="protein sequence ID" value="SER23811.1"/>
    <property type="molecule type" value="Genomic_DNA"/>
</dbReference>
<dbReference type="AlphaFoldDB" id="A0A1H9MJT4"/>
<dbReference type="PROSITE" id="PS51257">
    <property type="entry name" value="PROKAR_LIPOPROTEIN"/>
    <property type="match status" value="1"/>
</dbReference>
<reference evidence="2 3" key="1">
    <citation type="submission" date="2016-10" db="EMBL/GenBank/DDBJ databases">
        <authorList>
            <person name="de Groot N.N."/>
        </authorList>
    </citation>
    <scope>NUCLEOTIDE SEQUENCE [LARGE SCALE GENOMIC DNA]</scope>
    <source>
        <strain evidence="2 3">CGMCC 1.7727</strain>
    </source>
</reference>
<organism evidence="2 3">
    <name type="scientific">Gracilibacillus ureilyticus</name>
    <dbReference type="NCBI Taxonomy" id="531814"/>
    <lineage>
        <taxon>Bacteria</taxon>
        <taxon>Bacillati</taxon>
        <taxon>Bacillota</taxon>
        <taxon>Bacilli</taxon>
        <taxon>Bacillales</taxon>
        <taxon>Bacillaceae</taxon>
        <taxon>Gracilibacillus</taxon>
    </lineage>
</organism>
<name>A0A1H9MJT4_9BACI</name>
<dbReference type="Proteomes" id="UP000199687">
    <property type="component" value="Unassembled WGS sequence"/>
</dbReference>
<keyword evidence="1" id="KW-0732">Signal</keyword>
<dbReference type="RefSeq" id="WP_089738923.1">
    <property type="nucleotide sequence ID" value="NZ_FOGL01000002.1"/>
</dbReference>
<evidence type="ECO:0000313" key="2">
    <source>
        <dbReference type="EMBL" id="SER23811.1"/>
    </source>
</evidence>
<evidence type="ECO:0000256" key="1">
    <source>
        <dbReference type="SAM" id="SignalP"/>
    </source>
</evidence>
<gene>
    <name evidence="2" type="ORF">SAMN04487944_10216</name>
</gene>
<accession>A0A1H9MJT4</accession>
<feature type="chain" id="PRO_5039124221" evidence="1">
    <location>
        <begin position="22"/>
        <end position="169"/>
    </location>
</feature>
<sequence>MKKPFKLLLISFCALSLALLAACGNNEDTTSNPANNKETEVAEETAENKQIIISTVKDFVAEQESNTVEHPESDQDYQIVKNDDEKQVILSDYTGRIYKNAHFVSGSFMQDNKKYSYEIILSSSDADFKEPLLLKYTSDTGKSYTLEEASIYFEEEDVEEDLEDWDYNF</sequence>
<proteinExistence type="predicted"/>
<dbReference type="OrthoDB" id="2972214at2"/>
<feature type="signal peptide" evidence="1">
    <location>
        <begin position="1"/>
        <end position="21"/>
    </location>
</feature>
<keyword evidence="3" id="KW-1185">Reference proteome</keyword>
<evidence type="ECO:0000313" key="3">
    <source>
        <dbReference type="Proteomes" id="UP000199687"/>
    </source>
</evidence>
<protein>
    <submittedName>
        <fullName evidence="2">Uncharacterized protein</fullName>
    </submittedName>
</protein>